<dbReference type="Proteomes" id="UP001174050">
    <property type="component" value="Unassembled WGS sequence"/>
</dbReference>
<dbReference type="EMBL" id="JAUEPL010000018">
    <property type="protein sequence ID" value="MDN3295255.1"/>
    <property type="molecule type" value="Genomic_DNA"/>
</dbReference>
<evidence type="ECO:0000313" key="2">
    <source>
        <dbReference type="Proteomes" id="UP001174050"/>
    </source>
</evidence>
<accession>A0ABT7Z711</accession>
<keyword evidence="2" id="KW-1185">Reference proteome</keyword>
<dbReference type="Gene3D" id="1.20.120.450">
    <property type="entry name" value="dinb family like domain"/>
    <property type="match status" value="1"/>
</dbReference>
<dbReference type="InterPro" id="IPR034660">
    <property type="entry name" value="DinB/YfiT-like"/>
</dbReference>
<organism evidence="1 2">
    <name type="scientific">Streptomyces ficellus</name>
    <dbReference type="NCBI Taxonomy" id="1977088"/>
    <lineage>
        <taxon>Bacteria</taxon>
        <taxon>Bacillati</taxon>
        <taxon>Actinomycetota</taxon>
        <taxon>Actinomycetes</taxon>
        <taxon>Kitasatosporales</taxon>
        <taxon>Streptomycetaceae</taxon>
        <taxon>Streptomyces</taxon>
    </lineage>
</organism>
<dbReference type="SUPFAM" id="SSF109854">
    <property type="entry name" value="DinB/YfiT-like putative metalloenzymes"/>
    <property type="match status" value="1"/>
</dbReference>
<reference evidence="1" key="1">
    <citation type="submission" date="2023-06" db="EMBL/GenBank/DDBJ databases">
        <title>WGS-Sequencing of Streptomyces ficellus isolate 21 collected from sand in Gara Djebilet Iron Mine in Algeria.</title>
        <authorList>
            <person name="Zegers G.P."/>
            <person name="Gomez A."/>
            <person name="Gueddou A."/>
            <person name="Zahara A.F."/>
            <person name="Worth M."/>
            <person name="Sevigny J.L."/>
            <person name="Tisa L."/>
        </authorList>
    </citation>
    <scope>NUCLEOTIDE SEQUENCE</scope>
    <source>
        <strain evidence="1">AS11</strain>
    </source>
</reference>
<protein>
    <submittedName>
        <fullName evidence="1">DUF664 domain-containing protein</fullName>
    </submittedName>
</protein>
<comment type="caution">
    <text evidence="1">The sequence shown here is derived from an EMBL/GenBank/DDBJ whole genome shotgun (WGS) entry which is preliminary data.</text>
</comment>
<dbReference type="InterPro" id="IPR007061">
    <property type="entry name" value="MST-like"/>
</dbReference>
<name>A0ABT7Z711_9ACTN</name>
<gene>
    <name evidence="1" type="ORF">QWM81_14540</name>
</gene>
<proteinExistence type="predicted"/>
<dbReference type="Pfam" id="PF04978">
    <property type="entry name" value="MST"/>
    <property type="match status" value="1"/>
</dbReference>
<evidence type="ECO:0000313" key="1">
    <source>
        <dbReference type="EMBL" id="MDN3295255.1"/>
    </source>
</evidence>
<dbReference type="RefSeq" id="WP_290112332.1">
    <property type="nucleotide sequence ID" value="NZ_JAUEPL010000018.1"/>
</dbReference>
<sequence>MTTSPESHSLSLPGECGELLRALVEQREQAVAVSPDLERSVPLPRTPWSPPETVPWSARRTLLHLIRERAQHAGHADIIRETLHGAGTTAQR</sequence>